<proteinExistence type="predicted"/>
<comment type="caution">
    <text evidence="1">The sequence shown here is derived from an EMBL/GenBank/DDBJ whole genome shotgun (WGS) entry which is preliminary data.</text>
</comment>
<name>A0A1G2MGC3_9BACT</name>
<protein>
    <submittedName>
        <fullName evidence="1">Uncharacterized protein</fullName>
    </submittedName>
</protein>
<sequence length="70" mass="7606">MYPLARQSHFGNTDHVPAGTFPSPLNYETLHSARFGANGVKNLLIFRLPPSLPAALCTVSEMVYCTGITL</sequence>
<evidence type="ECO:0000313" key="1">
    <source>
        <dbReference type="EMBL" id="OHA22883.1"/>
    </source>
</evidence>
<accession>A0A1G2MGC3</accession>
<dbReference type="AlphaFoldDB" id="A0A1G2MGC3"/>
<reference evidence="1 2" key="1">
    <citation type="journal article" date="2016" name="Nat. Commun.">
        <title>Thousands of microbial genomes shed light on interconnected biogeochemical processes in an aquifer system.</title>
        <authorList>
            <person name="Anantharaman K."/>
            <person name="Brown C.T."/>
            <person name="Hug L.A."/>
            <person name="Sharon I."/>
            <person name="Castelle C.J."/>
            <person name="Probst A.J."/>
            <person name="Thomas B.C."/>
            <person name="Singh A."/>
            <person name="Wilkins M.J."/>
            <person name="Karaoz U."/>
            <person name="Brodie E.L."/>
            <person name="Williams K.H."/>
            <person name="Hubbard S.S."/>
            <person name="Banfield J.F."/>
        </authorList>
    </citation>
    <scope>NUCLEOTIDE SEQUENCE [LARGE SCALE GENOMIC DNA]</scope>
</reference>
<gene>
    <name evidence="1" type="ORF">A2W52_03155</name>
</gene>
<organism evidence="1 2">
    <name type="scientific">Candidatus Taylorbacteria bacterium RIFCSPHIGHO2_02_49_25</name>
    <dbReference type="NCBI Taxonomy" id="1802305"/>
    <lineage>
        <taxon>Bacteria</taxon>
        <taxon>Candidatus Tayloriibacteriota</taxon>
    </lineage>
</organism>
<evidence type="ECO:0000313" key="2">
    <source>
        <dbReference type="Proteomes" id="UP000176493"/>
    </source>
</evidence>
<dbReference type="Proteomes" id="UP000176493">
    <property type="component" value="Unassembled WGS sequence"/>
</dbReference>
<dbReference type="EMBL" id="MHRJ01000019">
    <property type="protein sequence ID" value="OHA22883.1"/>
    <property type="molecule type" value="Genomic_DNA"/>
</dbReference>